<dbReference type="GO" id="GO:0008168">
    <property type="term" value="F:methyltransferase activity"/>
    <property type="evidence" value="ECO:0007669"/>
    <property type="project" value="UniProtKB-KW"/>
</dbReference>
<dbReference type="Gene3D" id="3.30.1360.120">
    <property type="entry name" value="Probable tRNA modification gtpase trme, domain 1"/>
    <property type="match status" value="1"/>
</dbReference>
<dbReference type="RefSeq" id="WP_115932711.1">
    <property type="nucleotide sequence ID" value="NZ_QREH01000001.1"/>
</dbReference>
<reference evidence="2 3" key="1">
    <citation type="submission" date="2018-07" db="EMBL/GenBank/DDBJ databases">
        <title>Sequencing the genomes of 1000 actinobacteria strains.</title>
        <authorList>
            <person name="Klenk H.-P."/>
        </authorList>
    </citation>
    <scope>NUCLEOTIDE SEQUENCE [LARGE SCALE GENOMIC DNA]</scope>
    <source>
        <strain evidence="2 3">DSM 14442</strain>
    </source>
</reference>
<sequence length="475" mass="52926">MTETVANTKSLQDVLDSSGNVVDHLRNSQIGAYIYPVVAPEFSNWRSEQRAWRESAVLFDQSHHMDNLILRGPDAIKLISDTAINSVAKFPVNKAKQYVPTTPAGHVIGDGILFRQEEEEYVYVGRAPVTNWMLFQAQRGDYPNLEIVEDRRSPSRPMGKPVQREYYRFQIQGPRAWEIIEKLHGGSLEQLGFFNMSWMNIDGTQVRTLRHGMSGAPGLEIWGPYADYDRIRDVILAAGAEFGMLAVGSRAYPSNTLESGWIPSPLPAIYTGDGMMAEYRQWLGADSYEANNAVAGSFVSDNIEDYYLNPWELGYGNFVKFDHEFIGREALEKIDPAAQRKKVTLAWDPEDIKRIQSSLYDTEGTPFKYFDLPLANYGSSNYDAVVDADGNVVGVSMFTGYSANEKRALSLATINPDVPEGAELKVVWGEPDGGTQKTTVEPHVQTEVSATVSPVPFSAVARESYQGGWRTGYKG</sequence>
<protein>
    <submittedName>
        <fullName evidence="2">Vanillate/3-O-methylgallate O-demethylase</fullName>
    </submittedName>
</protein>
<evidence type="ECO:0000259" key="1">
    <source>
        <dbReference type="Pfam" id="PF01571"/>
    </source>
</evidence>
<evidence type="ECO:0000313" key="2">
    <source>
        <dbReference type="EMBL" id="REE04842.1"/>
    </source>
</evidence>
<dbReference type="EMBL" id="QREH01000001">
    <property type="protein sequence ID" value="REE04842.1"/>
    <property type="molecule type" value="Genomic_DNA"/>
</dbReference>
<dbReference type="Pfam" id="PF01571">
    <property type="entry name" value="GCV_T"/>
    <property type="match status" value="1"/>
</dbReference>
<keyword evidence="2" id="KW-0489">Methyltransferase</keyword>
<evidence type="ECO:0000313" key="3">
    <source>
        <dbReference type="Proteomes" id="UP000256727"/>
    </source>
</evidence>
<feature type="domain" description="GCVT N-terminal" evidence="1">
    <location>
        <begin position="41"/>
        <end position="262"/>
    </location>
</feature>
<gene>
    <name evidence="2" type="ORF">C8E99_2698</name>
</gene>
<comment type="caution">
    <text evidence="2">The sequence shown here is derived from an EMBL/GenBank/DDBJ whole genome shotgun (WGS) entry which is preliminary data.</text>
</comment>
<organism evidence="2 3">
    <name type="scientific">Citricoccus muralis</name>
    <dbReference type="NCBI Taxonomy" id="169134"/>
    <lineage>
        <taxon>Bacteria</taxon>
        <taxon>Bacillati</taxon>
        <taxon>Actinomycetota</taxon>
        <taxon>Actinomycetes</taxon>
        <taxon>Micrococcales</taxon>
        <taxon>Micrococcaceae</taxon>
        <taxon>Citricoccus</taxon>
    </lineage>
</organism>
<accession>A0A3D9LF96</accession>
<dbReference type="SUPFAM" id="SSF103025">
    <property type="entry name" value="Folate-binding domain"/>
    <property type="match status" value="1"/>
</dbReference>
<proteinExistence type="predicted"/>
<name>A0A3D9LF96_9MICC</name>
<dbReference type="InterPro" id="IPR006222">
    <property type="entry name" value="GCVT_N"/>
</dbReference>
<keyword evidence="2" id="KW-0808">Transferase</keyword>
<dbReference type="InterPro" id="IPR027266">
    <property type="entry name" value="TrmE/GcvT-like"/>
</dbReference>
<dbReference type="AlphaFoldDB" id="A0A3D9LF96"/>
<dbReference type="PANTHER" id="PTHR43757:SF2">
    <property type="entry name" value="AMINOMETHYLTRANSFERASE, MITOCHONDRIAL"/>
    <property type="match status" value="1"/>
</dbReference>
<dbReference type="InterPro" id="IPR028896">
    <property type="entry name" value="GcvT/YgfZ/DmdA"/>
</dbReference>
<dbReference type="Proteomes" id="UP000256727">
    <property type="component" value="Unassembled WGS sequence"/>
</dbReference>
<dbReference type="OrthoDB" id="2055370at2"/>
<dbReference type="GO" id="GO:0032259">
    <property type="term" value="P:methylation"/>
    <property type="evidence" value="ECO:0007669"/>
    <property type="project" value="UniProtKB-KW"/>
</dbReference>
<keyword evidence="3" id="KW-1185">Reference proteome</keyword>
<dbReference type="PANTHER" id="PTHR43757">
    <property type="entry name" value="AMINOMETHYLTRANSFERASE"/>
    <property type="match status" value="1"/>
</dbReference>